<dbReference type="EMBL" id="JAOZEW010000001">
    <property type="protein sequence ID" value="MCV9926100.1"/>
    <property type="molecule type" value="Genomic_DNA"/>
</dbReference>
<accession>A0A9X2ZBF4</accession>
<keyword evidence="2" id="KW-1185">Reference proteome</keyword>
<dbReference type="Proteomes" id="UP001151079">
    <property type="component" value="Unassembled WGS sequence"/>
</dbReference>
<reference evidence="1" key="1">
    <citation type="submission" date="2022-10" db="EMBL/GenBank/DDBJ databases">
        <title>Two novel species of Flavobacterium.</title>
        <authorList>
            <person name="Liu Q."/>
            <person name="Xin Y.-H."/>
        </authorList>
    </citation>
    <scope>NUCLEOTIDE SEQUENCE</scope>
    <source>
        <strain evidence="1">LS1R49</strain>
    </source>
</reference>
<sequence>MNTNNQDEQIRCRKCHSTQIYADKKGFSGKKACCGAILAGPLGLLCGTHRSNKVRLTCLKCKHTW</sequence>
<dbReference type="AlphaFoldDB" id="A0A9X2ZBF4"/>
<gene>
    <name evidence="1" type="ORF">OIU83_00405</name>
</gene>
<comment type="caution">
    <text evidence="1">The sequence shown here is derived from an EMBL/GenBank/DDBJ whole genome shotgun (WGS) entry which is preliminary data.</text>
</comment>
<proteinExistence type="predicted"/>
<protein>
    <submittedName>
        <fullName evidence="1">Uncharacterized protein</fullName>
    </submittedName>
</protein>
<dbReference type="RefSeq" id="WP_264204308.1">
    <property type="nucleotide sequence ID" value="NZ_JAOZEW010000001.1"/>
</dbReference>
<evidence type="ECO:0000313" key="1">
    <source>
        <dbReference type="EMBL" id="MCV9926100.1"/>
    </source>
</evidence>
<evidence type="ECO:0000313" key="2">
    <source>
        <dbReference type="Proteomes" id="UP001151079"/>
    </source>
</evidence>
<organism evidence="1 2">
    <name type="scientific">Flavobacterium shii</name>
    <dbReference type="NCBI Taxonomy" id="2987687"/>
    <lineage>
        <taxon>Bacteria</taxon>
        <taxon>Pseudomonadati</taxon>
        <taxon>Bacteroidota</taxon>
        <taxon>Flavobacteriia</taxon>
        <taxon>Flavobacteriales</taxon>
        <taxon>Flavobacteriaceae</taxon>
        <taxon>Flavobacterium</taxon>
    </lineage>
</organism>
<name>A0A9X2ZBF4_9FLAO</name>